<dbReference type="EMBL" id="KN847317">
    <property type="protein sequence ID" value="KIW61863.1"/>
    <property type="molecule type" value="Genomic_DNA"/>
</dbReference>
<dbReference type="HOGENOM" id="CLU_1454436_0_0_1"/>
<gene>
    <name evidence="1" type="ORF">PV05_01934</name>
</gene>
<organism evidence="1 2">
    <name type="scientific">Exophiala xenobiotica</name>
    <dbReference type="NCBI Taxonomy" id="348802"/>
    <lineage>
        <taxon>Eukaryota</taxon>
        <taxon>Fungi</taxon>
        <taxon>Dikarya</taxon>
        <taxon>Ascomycota</taxon>
        <taxon>Pezizomycotina</taxon>
        <taxon>Eurotiomycetes</taxon>
        <taxon>Chaetothyriomycetidae</taxon>
        <taxon>Chaetothyriales</taxon>
        <taxon>Herpotrichiellaceae</taxon>
        <taxon>Exophiala</taxon>
    </lineage>
</organism>
<dbReference type="Proteomes" id="UP000054342">
    <property type="component" value="Unassembled WGS sequence"/>
</dbReference>
<evidence type="ECO:0000313" key="1">
    <source>
        <dbReference type="EMBL" id="KIW61863.1"/>
    </source>
</evidence>
<accession>A0A0D2F1N5</accession>
<dbReference type="AlphaFoldDB" id="A0A0D2F1N5"/>
<dbReference type="OrthoDB" id="10524322at2759"/>
<name>A0A0D2F1N5_9EURO</name>
<dbReference type="RefSeq" id="XP_013322447.1">
    <property type="nucleotide sequence ID" value="XM_013466993.1"/>
</dbReference>
<sequence>MAAPARGDPANTKAQSEAMRVQILDQEIAALVDPALEPLISDAQHASIRNSEKETSLKLYHEANAAHGLKPDDRFEILPLKKGKVWLCQFERRLEERCATLRLKVVSYSLQLAMGENDKDRLRQYVESRARLRFEYQTMRRFWILKKNYLQEKEKLASGTRKLSYGQMVMRWQALQGYGGNGSRSN</sequence>
<proteinExistence type="predicted"/>
<reference evidence="1 2" key="1">
    <citation type="submission" date="2015-01" db="EMBL/GenBank/DDBJ databases">
        <title>The Genome Sequence of Exophiala xenobiotica CBS118157.</title>
        <authorList>
            <consortium name="The Broad Institute Genomics Platform"/>
            <person name="Cuomo C."/>
            <person name="de Hoog S."/>
            <person name="Gorbushina A."/>
            <person name="Stielow B."/>
            <person name="Teixiera M."/>
            <person name="Abouelleil A."/>
            <person name="Chapman S.B."/>
            <person name="Priest M."/>
            <person name="Young S.K."/>
            <person name="Wortman J."/>
            <person name="Nusbaum C."/>
            <person name="Birren B."/>
        </authorList>
    </citation>
    <scope>NUCLEOTIDE SEQUENCE [LARGE SCALE GENOMIC DNA]</scope>
    <source>
        <strain evidence="1 2">CBS 118157</strain>
    </source>
</reference>
<keyword evidence="2" id="KW-1185">Reference proteome</keyword>
<evidence type="ECO:0000313" key="2">
    <source>
        <dbReference type="Proteomes" id="UP000054342"/>
    </source>
</evidence>
<protein>
    <submittedName>
        <fullName evidence="1">Uncharacterized protein</fullName>
    </submittedName>
</protein>
<dbReference type="GeneID" id="25323842"/>